<dbReference type="Gene3D" id="3.40.50.1820">
    <property type="entry name" value="alpha/beta hydrolase"/>
    <property type="match status" value="1"/>
</dbReference>
<dbReference type="EC" id="3.-.-.-" evidence="1"/>
<reference evidence="4" key="2">
    <citation type="submission" date="2023-07" db="EMBL/GenBank/DDBJ databases">
        <authorList>
            <person name="de Witt J."/>
        </authorList>
    </citation>
    <scope>NUCLEOTIDE SEQUENCE [LARGE SCALE GENOMIC DNA]</scope>
    <source>
        <strain evidence="4">FZJ</strain>
    </source>
</reference>
<dbReference type="AlphaFoldDB" id="A0A1I6A5S6"/>
<dbReference type="EMBL" id="FOYD01000001">
    <property type="protein sequence ID" value="SFQ63995.1"/>
    <property type="molecule type" value="Genomic_DNA"/>
</dbReference>
<evidence type="ECO:0000313" key="4">
    <source>
        <dbReference type="Proteomes" id="UP001281217"/>
    </source>
</evidence>
<keyword evidence="4" id="KW-1185">Reference proteome</keyword>
<reference evidence="2 3" key="1">
    <citation type="submission" date="2016-10" db="EMBL/GenBank/DDBJ databases">
        <authorList>
            <person name="de Groot N.N."/>
        </authorList>
    </citation>
    <scope>NUCLEOTIDE SEQUENCE [LARGE SCALE GENOMIC DNA]</scope>
    <source>
        <strain evidence="2 3">JCM 18415</strain>
    </source>
</reference>
<accession>A0A1I6A5S6</accession>
<dbReference type="InterPro" id="IPR029058">
    <property type="entry name" value="AB_hydrolase_fold"/>
</dbReference>
<dbReference type="Proteomes" id="UP001281217">
    <property type="component" value="Unassembled WGS sequence"/>
</dbReference>
<name>A0A1I6A5S6_9GAMM</name>
<dbReference type="EMBL" id="JAVRDO010000004">
    <property type="protein sequence ID" value="MDX9687233.1"/>
    <property type="molecule type" value="Genomic_DNA"/>
</dbReference>
<evidence type="ECO:0000313" key="2">
    <source>
        <dbReference type="EMBL" id="SFQ63995.1"/>
    </source>
</evidence>
<reference evidence="1" key="3">
    <citation type="submission" date="2024-05" db="EMBL/GenBank/DDBJ databases">
        <authorList>
            <person name="de Witt J."/>
        </authorList>
    </citation>
    <scope>NUCLEOTIDE SEQUENCE</scope>
    <source>
        <strain evidence="1">FZJ</strain>
    </source>
</reference>
<dbReference type="GO" id="GO:0016787">
    <property type="term" value="F:hydrolase activity"/>
    <property type="evidence" value="ECO:0007669"/>
    <property type="project" value="UniProtKB-KW"/>
</dbReference>
<sequence>MTTASPRYLILPGWQGSGRYHWQSHWQRLLPGAQRVEQADWHLPRRADWVNALDRCIAAQPGPVILIAHSLGCITVAHWAAQATPALRARVQGALLVAPADVERDGCPAPLQNFAPIPRQPLGFASLVIGSTNDRAASAGRALTLADSWASQAIILEQAGHINTEAGYTRWEEGFAYLYQLQNLIEKQQRRWA</sequence>
<evidence type="ECO:0000313" key="1">
    <source>
        <dbReference type="EMBL" id="MDX9687233.1"/>
    </source>
</evidence>
<protein>
    <submittedName>
        <fullName evidence="1">Alpha/beta hydrolase</fullName>
        <ecNumber evidence="1">3.-.-.-</ecNumber>
    </submittedName>
</protein>
<evidence type="ECO:0000313" key="3">
    <source>
        <dbReference type="Proteomes" id="UP000242815"/>
    </source>
</evidence>
<dbReference type="OrthoDB" id="9804993at2"/>
<gene>
    <name evidence="1" type="ORF">RED13_001658</name>
    <name evidence="2" type="ORF">SAMN05216578_101601</name>
</gene>
<organism evidence="2 3">
    <name type="scientific">Halopseudomonas formosensis</name>
    <dbReference type="NCBI Taxonomy" id="1002526"/>
    <lineage>
        <taxon>Bacteria</taxon>
        <taxon>Pseudomonadati</taxon>
        <taxon>Pseudomonadota</taxon>
        <taxon>Gammaproteobacteria</taxon>
        <taxon>Pseudomonadales</taxon>
        <taxon>Pseudomonadaceae</taxon>
        <taxon>Halopseudomonas</taxon>
    </lineage>
</organism>
<dbReference type="InterPro" id="IPR010662">
    <property type="entry name" value="RBBP9/YdeN"/>
</dbReference>
<dbReference type="Proteomes" id="UP000242815">
    <property type="component" value="Unassembled WGS sequence"/>
</dbReference>
<dbReference type="RefSeq" id="WP_090536789.1">
    <property type="nucleotide sequence ID" value="NZ_FOYD01000001.1"/>
</dbReference>
<proteinExistence type="predicted"/>
<dbReference type="Pfam" id="PF06821">
    <property type="entry name" value="Ser_hydrolase"/>
    <property type="match status" value="1"/>
</dbReference>
<keyword evidence="1" id="KW-0378">Hydrolase</keyword>
<dbReference type="SUPFAM" id="SSF53474">
    <property type="entry name" value="alpha/beta-Hydrolases"/>
    <property type="match status" value="1"/>
</dbReference>